<keyword evidence="3" id="KW-1185">Reference proteome</keyword>
<dbReference type="InterPro" id="IPR023398">
    <property type="entry name" value="TIF_eIF4e-like"/>
</dbReference>
<evidence type="ECO:0000313" key="2">
    <source>
        <dbReference type="EMBL" id="CAH1724548.1"/>
    </source>
</evidence>
<dbReference type="Pfam" id="PF01652">
    <property type="entry name" value="IF4E"/>
    <property type="match status" value="1"/>
</dbReference>
<accession>A0A9P0J427</accession>
<dbReference type="PANTHER" id="PTHR11960">
    <property type="entry name" value="EUKARYOTIC TRANSLATION INITIATION FACTOR 4E RELATED"/>
    <property type="match status" value="1"/>
</dbReference>
<dbReference type="Proteomes" id="UP001154329">
    <property type="component" value="Chromosome 2"/>
</dbReference>
<protein>
    <recommendedName>
        <fullName evidence="4">EIF-4F 25 kDa subunit</fullName>
    </recommendedName>
</protein>
<evidence type="ECO:0000313" key="3">
    <source>
        <dbReference type="Proteomes" id="UP001154329"/>
    </source>
</evidence>
<keyword evidence="1" id="KW-0396">Initiation factor</keyword>
<proteinExistence type="inferred from homology"/>
<reference evidence="2" key="2">
    <citation type="submission" date="2022-10" db="EMBL/GenBank/DDBJ databases">
        <authorList>
            <consortium name="ENA_rothamsted_submissions"/>
            <consortium name="culmorum"/>
            <person name="King R."/>
        </authorList>
    </citation>
    <scope>NUCLEOTIDE SEQUENCE</scope>
</reference>
<organism evidence="2 3">
    <name type="scientific">Aphis gossypii</name>
    <name type="common">Cotton aphid</name>
    <dbReference type="NCBI Taxonomy" id="80765"/>
    <lineage>
        <taxon>Eukaryota</taxon>
        <taxon>Metazoa</taxon>
        <taxon>Ecdysozoa</taxon>
        <taxon>Arthropoda</taxon>
        <taxon>Hexapoda</taxon>
        <taxon>Insecta</taxon>
        <taxon>Pterygota</taxon>
        <taxon>Neoptera</taxon>
        <taxon>Paraneoptera</taxon>
        <taxon>Hemiptera</taxon>
        <taxon>Sternorrhyncha</taxon>
        <taxon>Aphidomorpha</taxon>
        <taxon>Aphidoidea</taxon>
        <taxon>Aphididae</taxon>
        <taxon>Aphidini</taxon>
        <taxon>Aphis</taxon>
        <taxon>Aphis</taxon>
    </lineage>
</organism>
<dbReference type="GO" id="GO:0016281">
    <property type="term" value="C:eukaryotic translation initiation factor 4F complex"/>
    <property type="evidence" value="ECO:0007669"/>
    <property type="project" value="TreeGrafter"/>
</dbReference>
<reference evidence="2" key="1">
    <citation type="submission" date="2022-02" db="EMBL/GenBank/DDBJ databases">
        <authorList>
            <person name="King R."/>
        </authorList>
    </citation>
    <scope>NUCLEOTIDE SEQUENCE</scope>
</reference>
<sequence length="185" mass="21805">MTNYAEVPLSSNWTFWYKDKCAEDDDWRMNFQKLFEVSTVKQFIEAYNKTKLPSRLPLGASYFFFKNGIQPMWEEGPNRGAGAWIIEVTNRINNDLNLIWSDLLFTLISDGFKELSCYLCGIACNVRNNQTQKVTIWTVKTTLKNYEQIKKIGRILQTLKQNVYEIKSIKYKLHNRLSNNFDYVL</sequence>
<name>A0A9P0J427_APHGO</name>
<comment type="similarity">
    <text evidence="1">Belongs to the eukaryotic initiation factor 4E family.</text>
</comment>
<dbReference type="GO" id="GO:0003743">
    <property type="term" value="F:translation initiation factor activity"/>
    <property type="evidence" value="ECO:0007669"/>
    <property type="project" value="UniProtKB-KW"/>
</dbReference>
<dbReference type="GO" id="GO:0000340">
    <property type="term" value="F:RNA 7-methylguanosine cap binding"/>
    <property type="evidence" value="ECO:0007669"/>
    <property type="project" value="TreeGrafter"/>
</dbReference>
<dbReference type="AlphaFoldDB" id="A0A9P0J427"/>
<evidence type="ECO:0008006" key="4">
    <source>
        <dbReference type="Google" id="ProtNLM"/>
    </source>
</evidence>
<dbReference type="EMBL" id="OU899035">
    <property type="protein sequence ID" value="CAH1724548.1"/>
    <property type="molecule type" value="Genomic_DNA"/>
</dbReference>
<gene>
    <name evidence="2" type="ORF">APHIGO_LOCUS5814</name>
</gene>
<dbReference type="Gene3D" id="3.30.760.10">
    <property type="entry name" value="RNA Cap, Translation Initiation Factor Eif4e"/>
    <property type="match status" value="1"/>
</dbReference>
<dbReference type="SUPFAM" id="SSF55418">
    <property type="entry name" value="eIF4e-like"/>
    <property type="match status" value="1"/>
</dbReference>
<keyword evidence="1" id="KW-0694">RNA-binding</keyword>
<keyword evidence="1" id="KW-0648">Protein biosynthesis</keyword>
<evidence type="ECO:0000256" key="1">
    <source>
        <dbReference type="RuleBase" id="RU004374"/>
    </source>
</evidence>
<dbReference type="InterPro" id="IPR001040">
    <property type="entry name" value="TIF_eIF_4E"/>
</dbReference>